<feature type="transmembrane region" description="Helical" evidence="6">
    <location>
        <begin position="155"/>
        <end position="176"/>
    </location>
</feature>
<proteinExistence type="predicted"/>
<accession>A0A7W2M6F0</accession>
<dbReference type="PANTHER" id="PTHR30250:SF26">
    <property type="entry name" value="PSMA PROTEIN"/>
    <property type="match status" value="1"/>
</dbReference>
<feature type="transmembrane region" description="Helical" evidence="6">
    <location>
        <begin position="313"/>
        <end position="335"/>
    </location>
</feature>
<feature type="transmembrane region" description="Helical" evidence="6">
    <location>
        <begin position="437"/>
        <end position="454"/>
    </location>
</feature>
<evidence type="ECO:0000313" key="8">
    <source>
        <dbReference type="Proteomes" id="UP000541857"/>
    </source>
</evidence>
<evidence type="ECO:0000256" key="6">
    <source>
        <dbReference type="SAM" id="Phobius"/>
    </source>
</evidence>
<keyword evidence="2" id="KW-1003">Cell membrane</keyword>
<protein>
    <submittedName>
        <fullName evidence="7">Sugar transporter</fullName>
    </submittedName>
</protein>
<dbReference type="RefSeq" id="WP_182205871.1">
    <property type="nucleotide sequence ID" value="NZ_JACGLT010000010.1"/>
</dbReference>
<reference evidence="7 8" key="1">
    <citation type="submission" date="2020-07" db="EMBL/GenBank/DDBJ databases">
        <title>Bacterium isolated from marine sediment.</title>
        <authorList>
            <person name="Shang D."/>
        </authorList>
    </citation>
    <scope>NUCLEOTIDE SEQUENCE [LARGE SCALE GENOMIC DNA]</scope>
    <source>
        <strain evidence="7 8">F6074</strain>
    </source>
</reference>
<keyword evidence="7" id="KW-0813">Transport</keyword>
<comment type="caution">
    <text evidence="7">The sequence shown here is derived from an EMBL/GenBank/DDBJ whole genome shotgun (WGS) entry which is preliminary data.</text>
</comment>
<keyword evidence="7" id="KW-0762">Sugar transport</keyword>
<dbReference type="InterPro" id="IPR050833">
    <property type="entry name" value="Poly_Biosynth_Transport"/>
</dbReference>
<keyword evidence="5 6" id="KW-0472">Membrane</keyword>
<dbReference type="PANTHER" id="PTHR30250">
    <property type="entry name" value="PST FAMILY PREDICTED COLANIC ACID TRANSPORTER"/>
    <property type="match status" value="1"/>
</dbReference>
<evidence type="ECO:0000256" key="4">
    <source>
        <dbReference type="ARBA" id="ARBA00022989"/>
    </source>
</evidence>
<feature type="transmembrane region" description="Helical" evidence="6">
    <location>
        <begin position="40"/>
        <end position="70"/>
    </location>
</feature>
<gene>
    <name evidence="7" type="ORF">H3Z82_12625</name>
</gene>
<evidence type="ECO:0000256" key="3">
    <source>
        <dbReference type="ARBA" id="ARBA00022692"/>
    </source>
</evidence>
<feature type="transmembrane region" description="Helical" evidence="6">
    <location>
        <begin position="182"/>
        <end position="202"/>
    </location>
</feature>
<evidence type="ECO:0000256" key="1">
    <source>
        <dbReference type="ARBA" id="ARBA00004651"/>
    </source>
</evidence>
<feature type="transmembrane region" description="Helical" evidence="6">
    <location>
        <begin position="119"/>
        <end position="143"/>
    </location>
</feature>
<organism evidence="7 8">
    <name type="scientific">Gelidibacter maritimus</name>
    <dbReference type="NCBI Taxonomy" id="2761487"/>
    <lineage>
        <taxon>Bacteria</taxon>
        <taxon>Pseudomonadati</taxon>
        <taxon>Bacteroidota</taxon>
        <taxon>Flavobacteriia</taxon>
        <taxon>Flavobacteriales</taxon>
        <taxon>Flavobacteriaceae</taxon>
        <taxon>Gelidibacter</taxon>
    </lineage>
</organism>
<evidence type="ECO:0000256" key="5">
    <source>
        <dbReference type="ARBA" id="ARBA00023136"/>
    </source>
</evidence>
<dbReference type="AlphaFoldDB" id="A0A7W2M6F0"/>
<dbReference type="EMBL" id="JACGLT010000010">
    <property type="protein sequence ID" value="MBA6153571.1"/>
    <property type="molecule type" value="Genomic_DNA"/>
</dbReference>
<feature type="transmembrane region" description="Helical" evidence="6">
    <location>
        <begin position="469"/>
        <end position="491"/>
    </location>
</feature>
<evidence type="ECO:0000256" key="2">
    <source>
        <dbReference type="ARBA" id="ARBA00022475"/>
    </source>
</evidence>
<keyword evidence="4 6" id="KW-1133">Transmembrane helix</keyword>
<feature type="transmembrane region" description="Helical" evidence="6">
    <location>
        <begin position="91"/>
        <end position="113"/>
    </location>
</feature>
<keyword evidence="3 6" id="KW-0812">Transmembrane</keyword>
<sequence>MSRVSKSLKNAKVGLFFYSITIFVAFFSRKIFLDYLGADFIGLISVLQSILGFLNIAELGVGTAIGYALYKPIFDGDKKEINQLIQYFGHLYKKIGLAILVLSLLVSIFFPFFFTDVPFTLPLIYFAFFTFVLSSLVGYFLNYHVTLFQADQKEYLLSKYVQTAGILKSVLQITLIYNFANYYAWITVELLFVFVIAIVLRWRVKKSYPWLKITLDKNAKYIKYPEILVKIKQIVVHKISFFVLVGTDQILIYAFVNLQSVAFFSNYQLIFGYIQSFVNNGFTGSQASIGNLIAENDFHNTNKVFWEMMAIRCFFGGFLFIILYFSTGFFIDIWLGGEFVLSDDVLILMCANIYISQARKPVDDFINGYGLFADTWAPITETLLNLSISILLGFYFGITGILLGTFISTFLIVVLWKPYYLYTQGFKILVWHYWKDFFKLLFSFLITFLLLKYITKNNLNTEPVNFFDWAIYSGQVSILIFLIYVILLYLLNQGFRDFIKRIKKMIIQKRKR</sequence>
<feature type="transmembrane region" description="Helical" evidence="6">
    <location>
        <begin position="392"/>
        <end position="416"/>
    </location>
</feature>
<name>A0A7W2M6F0_9FLAO</name>
<feature type="transmembrane region" description="Helical" evidence="6">
    <location>
        <begin position="12"/>
        <end position="28"/>
    </location>
</feature>
<evidence type="ECO:0000313" key="7">
    <source>
        <dbReference type="EMBL" id="MBA6153571.1"/>
    </source>
</evidence>
<dbReference type="Proteomes" id="UP000541857">
    <property type="component" value="Unassembled WGS sequence"/>
</dbReference>
<dbReference type="GO" id="GO:0005886">
    <property type="term" value="C:plasma membrane"/>
    <property type="evidence" value="ECO:0007669"/>
    <property type="project" value="UniProtKB-SubCell"/>
</dbReference>
<keyword evidence="8" id="KW-1185">Reference proteome</keyword>
<comment type="subcellular location">
    <subcellularLocation>
        <location evidence="1">Cell membrane</location>
        <topology evidence="1">Multi-pass membrane protein</topology>
    </subcellularLocation>
</comment>